<protein>
    <submittedName>
        <fullName evidence="2">Uncharacterized protein</fullName>
    </submittedName>
</protein>
<comment type="caution">
    <text evidence="2">The sequence shown here is derived from an EMBL/GenBank/DDBJ whole genome shotgun (WGS) entry which is preliminary data.</text>
</comment>
<evidence type="ECO:0000256" key="1">
    <source>
        <dbReference type="ARBA" id="ARBA00010105"/>
    </source>
</evidence>
<gene>
    <name evidence="2" type="ORF">RFI_34461</name>
</gene>
<keyword evidence="3" id="KW-1185">Reference proteome</keyword>
<evidence type="ECO:0000313" key="3">
    <source>
        <dbReference type="Proteomes" id="UP000023152"/>
    </source>
</evidence>
<comment type="similarity">
    <text evidence="1">Belongs to the MYG1 family.</text>
</comment>
<evidence type="ECO:0000313" key="2">
    <source>
        <dbReference type="EMBL" id="ETO02949.1"/>
    </source>
</evidence>
<dbReference type="PANTHER" id="PTHR11215">
    <property type="entry name" value="METAL DEPENDENT HYDROLASE - RELATED"/>
    <property type="match status" value="1"/>
</dbReference>
<dbReference type="InterPro" id="IPR003226">
    <property type="entry name" value="MYG1_exonuclease"/>
</dbReference>
<dbReference type="GO" id="GO:0005634">
    <property type="term" value="C:nucleus"/>
    <property type="evidence" value="ECO:0007669"/>
    <property type="project" value="TreeGrafter"/>
</dbReference>
<organism evidence="2 3">
    <name type="scientific">Reticulomyxa filosa</name>
    <dbReference type="NCBI Taxonomy" id="46433"/>
    <lineage>
        <taxon>Eukaryota</taxon>
        <taxon>Sar</taxon>
        <taxon>Rhizaria</taxon>
        <taxon>Retaria</taxon>
        <taxon>Foraminifera</taxon>
        <taxon>Monothalamids</taxon>
        <taxon>Reticulomyxidae</taxon>
        <taxon>Reticulomyxa</taxon>
    </lineage>
</organism>
<dbReference type="AlphaFoldDB" id="X6LMY3"/>
<name>X6LMY3_RETFI</name>
<dbReference type="Proteomes" id="UP000023152">
    <property type="component" value="Unassembled WGS sequence"/>
</dbReference>
<accession>X6LMY3</accession>
<reference evidence="2 3" key="1">
    <citation type="journal article" date="2013" name="Curr. Biol.">
        <title>The Genome of the Foraminiferan Reticulomyxa filosa.</title>
        <authorList>
            <person name="Glockner G."/>
            <person name="Hulsmann N."/>
            <person name="Schleicher M."/>
            <person name="Noegel A.A."/>
            <person name="Eichinger L."/>
            <person name="Gallinger C."/>
            <person name="Pawlowski J."/>
            <person name="Sierra R."/>
            <person name="Euteneuer U."/>
            <person name="Pillet L."/>
            <person name="Moustafa A."/>
            <person name="Platzer M."/>
            <person name="Groth M."/>
            <person name="Szafranski K."/>
            <person name="Schliwa M."/>
        </authorList>
    </citation>
    <scope>NUCLEOTIDE SEQUENCE [LARGE SCALE GENOMIC DNA]</scope>
</reference>
<proteinExistence type="inferred from homology"/>
<dbReference type="PANTHER" id="PTHR11215:SF1">
    <property type="entry name" value="MYG1 EXONUCLEASE"/>
    <property type="match status" value="1"/>
</dbReference>
<dbReference type="GO" id="GO:0005737">
    <property type="term" value="C:cytoplasm"/>
    <property type="evidence" value="ECO:0007669"/>
    <property type="project" value="TreeGrafter"/>
</dbReference>
<dbReference type="OrthoDB" id="10265310at2759"/>
<sequence>MFCFSFEKELIESIDAMDNGISQYETIEVPKYRVSTHLGCRVARLNSDWNESADANSSSLLSTLEMERFKKAMALCGNELTYFIQHGAFSFLPARELVTGAVLNRMQTHSSGQIIELSKFCPWTDHLYDIEQQLQSLSLSKRDETTSTQTNAKPTQTNVKPILFAIIATNNNE</sequence>
<dbReference type="Pfam" id="PF03690">
    <property type="entry name" value="MYG1_exonuc"/>
    <property type="match status" value="1"/>
</dbReference>
<dbReference type="EMBL" id="ASPP01034526">
    <property type="protein sequence ID" value="ETO02949.1"/>
    <property type="molecule type" value="Genomic_DNA"/>
</dbReference>